<dbReference type="GO" id="GO:0016788">
    <property type="term" value="F:hydrolase activity, acting on ester bonds"/>
    <property type="evidence" value="ECO:0007669"/>
    <property type="project" value="UniProtKB-ARBA"/>
</dbReference>
<protein>
    <submittedName>
        <fullName evidence="2">GDSL-like lipase/acylhydrolase domain protein</fullName>
    </submittedName>
</protein>
<evidence type="ECO:0000259" key="1">
    <source>
        <dbReference type="Pfam" id="PF13472"/>
    </source>
</evidence>
<feature type="domain" description="SGNH hydrolase-type esterase" evidence="1">
    <location>
        <begin position="217"/>
        <end position="415"/>
    </location>
</feature>
<dbReference type="InterPro" id="IPR053140">
    <property type="entry name" value="GDSL_Rv0518-like"/>
</dbReference>
<dbReference type="EMBL" id="CP001472">
    <property type="protein sequence ID" value="ACO34157.1"/>
    <property type="molecule type" value="Genomic_DNA"/>
</dbReference>
<keyword evidence="2" id="KW-0378">Hydrolase</keyword>
<dbReference type="InterPro" id="IPR013830">
    <property type="entry name" value="SGNH_hydro"/>
</dbReference>
<dbReference type="STRING" id="240015.ACP_2448"/>
<dbReference type="Gene3D" id="3.40.50.1110">
    <property type="entry name" value="SGNH hydrolase"/>
    <property type="match status" value="1"/>
</dbReference>
<keyword evidence="3" id="KW-1185">Reference proteome</keyword>
<accession>C1F1E2</accession>
<proteinExistence type="predicted"/>
<dbReference type="HOGENOM" id="CLU_029872_1_0_0"/>
<evidence type="ECO:0000313" key="3">
    <source>
        <dbReference type="Proteomes" id="UP000002207"/>
    </source>
</evidence>
<evidence type="ECO:0000313" key="2">
    <source>
        <dbReference type="EMBL" id="ACO34157.1"/>
    </source>
</evidence>
<dbReference type="PANTHER" id="PTHR43784">
    <property type="entry name" value="GDSL-LIKE LIPASE/ACYLHYDROLASE, PUTATIVE (AFU_ORTHOLOGUE AFUA_2G00820)-RELATED"/>
    <property type="match status" value="1"/>
</dbReference>
<dbReference type="PANTHER" id="PTHR43784:SF2">
    <property type="entry name" value="GDSL-LIKE LIPASE_ACYLHYDROLASE, PUTATIVE (AFU_ORTHOLOGUE AFUA_2G00820)-RELATED"/>
    <property type="match status" value="1"/>
</dbReference>
<name>C1F1E2_ACIC5</name>
<dbReference type="KEGG" id="aca:ACP_2448"/>
<dbReference type="eggNOG" id="COG2755">
    <property type="taxonomic scope" value="Bacteria"/>
</dbReference>
<dbReference type="InParanoid" id="C1F1E2"/>
<dbReference type="Pfam" id="PF13472">
    <property type="entry name" value="Lipase_GDSL_2"/>
    <property type="match status" value="1"/>
</dbReference>
<dbReference type="InterPro" id="IPR036514">
    <property type="entry name" value="SGNH_hydro_sf"/>
</dbReference>
<dbReference type="OrthoDB" id="1828825at2"/>
<organism evidence="2 3">
    <name type="scientific">Acidobacterium capsulatum (strain ATCC 51196 / DSM 11244 / BCRC 80197 / JCM 7670 / NBRC 15755 / NCIMB 13165 / 161)</name>
    <dbReference type="NCBI Taxonomy" id="240015"/>
    <lineage>
        <taxon>Bacteria</taxon>
        <taxon>Pseudomonadati</taxon>
        <taxon>Acidobacteriota</taxon>
        <taxon>Terriglobia</taxon>
        <taxon>Terriglobales</taxon>
        <taxon>Acidobacteriaceae</taxon>
        <taxon>Acidobacterium</taxon>
    </lineage>
</organism>
<dbReference type="Proteomes" id="UP000002207">
    <property type="component" value="Chromosome"/>
</dbReference>
<dbReference type="SUPFAM" id="SSF52266">
    <property type="entry name" value="SGNH hydrolase"/>
    <property type="match status" value="1"/>
</dbReference>
<dbReference type="AlphaFoldDB" id="C1F1E2"/>
<sequence length="427" mass="46443">MRAGDFSKEDGLVNLLRRISCGAFWIALASLTSTAVAQTPRNLHWTDSWAASPMQQTFYTSNTAFHDTTVREIVHLSRGGHYVRVRLSNVFGTEPLHITAVHVAAAVATNSSQIVAGTDTPVTFQGSADVLIPPGAAYVSDPVAFDAKPLENLTVSFHVNEPSMPETFHDNANQVAFMAPGDQVGATQLTHARSELHWYWLTGVEVGTPQPGSCVVAFGDSITDGWQSTVNGNNRWPDDLAARLQAHAATKNVCVVDEGISGNRVLLDGSGPNAMSRFDRDVLSQPGVKYVIVLEAINDIGHLADQQDVSQADQEALYHHLIAGYQEMIDQAHAHGIKIIGATLTPFKGCGYYTAQGPEFEALRQKINTWIRTPGHFDAYVDFDKATRDPAQPDRFAPEYDSGDHLHPNPAGYKAMANAIPLTLFEK</sequence>
<dbReference type="CDD" id="cd01830">
    <property type="entry name" value="XynE_like"/>
    <property type="match status" value="1"/>
</dbReference>
<gene>
    <name evidence="2" type="ordered locus">ACP_2448</name>
</gene>
<reference evidence="2 3" key="1">
    <citation type="journal article" date="2009" name="Appl. Environ. Microbiol.">
        <title>Three genomes from the phylum Acidobacteria provide insight into the lifestyles of these microorganisms in soils.</title>
        <authorList>
            <person name="Ward N.L."/>
            <person name="Challacombe J.F."/>
            <person name="Janssen P.H."/>
            <person name="Henrissat B."/>
            <person name="Coutinho P.M."/>
            <person name="Wu M."/>
            <person name="Xie G."/>
            <person name="Haft D.H."/>
            <person name="Sait M."/>
            <person name="Badger J."/>
            <person name="Barabote R.D."/>
            <person name="Bradley B."/>
            <person name="Brettin T.S."/>
            <person name="Brinkac L.M."/>
            <person name="Bruce D."/>
            <person name="Creasy T."/>
            <person name="Daugherty S.C."/>
            <person name="Davidsen T.M."/>
            <person name="DeBoy R.T."/>
            <person name="Detter J.C."/>
            <person name="Dodson R.J."/>
            <person name="Durkin A.S."/>
            <person name="Ganapathy A."/>
            <person name="Gwinn-Giglio M."/>
            <person name="Han C.S."/>
            <person name="Khouri H."/>
            <person name="Kiss H."/>
            <person name="Kothari S.P."/>
            <person name="Madupu R."/>
            <person name="Nelson K.E."/>
            <person name="Nelson W.C."/>
            <person name="Paulsen I."/>
            <person name="Penn K."/>
            <person name="Ren Q."/>
            <person name="Rosovitz M.J."/>
            <person name="Selengut J.D."/>
            <person name="Shrivastava S."/>
            <person name="Sullivan S.A."/>
            <person name="Tapia R."/>
            <person name="Thompson L.S."/>
            <person name="Watkins K.L."/>
            <person name="Yang Q."/>
            <person name="Yu C."/>
            <person name="Zafar N."/>
            <person name="Zhou L."/>
            <person name="Kuske C.R."/>
        </authorList>
    </citation>
    <scope>NUCLEOTIDE SEQUENCE [LARGE SCALE GENOMIC DNA]</scope>
    <source>
        <strain evidence="3">ATCC 51196 / DSM 11244 / BCRC 80197 / JCM 7670 / NBRC 15755 / NCIMB 13165 / 161</strain>
    </source>
</reference>